<feature type="active site" description="Proton acceptor" evidence="15">
    <location>
        <position position="127"/>
    </location>
</feature>
<dbReference type="EMBL" id="JAUMKJ010000036">
    <property type="protein sequence ID" value="MDO3680123.1"/>
    <property type="molecule type" value="Genomic_DNA"/>
</dbReference>
<dbReference type="Proteomes" id="UP001168883">
    <property type="component" value="Unassembled WGS sequence"/>
</dbReference>
<protein>
    <recommendedName>
        <fullName evidence="15">ATP-dependent 6-phosphofructokinase</fullName>
        <shortName evidence="15">ATP-PFK</shortName>
        <shortName evidence="15">Phosphofructokinase</shortName>
        <ecNumber evidence="15">2.7.1.11</ecNumber>
    </recommendedName>
    <alternativeName>
        <fullName evidence="15">Phosphohexokinase</fullName>
    </alternativeName>
</protein>
<evidence type="ECO:0000256" key="15">
    <source>
        <dbReference type="HAMAP-Rule" id="MF_00339"/>
    </source>
</evidence>
<gene>
    <name evidence="15 17" type="primary">pfkA</name>
    <name evidence="17" type="ORF">Q3C12_24225</name>
</gene>
<keyword evidence="13 15" id="KW-0324">Glycolysis</keyword>
<keyword evidence="6 15" id="KW-0021">Allosteric enzyme</keyword>
<dbReference type="Gene3D" id="3.40.50.450">
    <property type="match status" value="1"/>
</dbReference>
<feature type="binding site" description="in other chain" evidence="15">
    <location>
        <begin position="125"/>
        <end position="127"/>
    </location>
    <ligand>
        <name>substrate</name>
        <note>ligand shared between dimeric partners</note>
    </ligand>
</feature>
<dbReference type="NCBIfam" id="TIGR02482">
    <property type="entry name" value="PFKA_ATP"/>
    <property type="match status" value="1"/>
</dbReference>
<dbReference type="InterPro" id="IPR035966">
    <property type="entry name" value="PKF_sf"/>
</dbReference>
<feature type="binding site" evidence="15">
    <location>
        <position position="11"/>
    </location>
    <ligand>
        <name>ATP</name>
        <dbReference type="ChEBI" id="CHEBI:30616"/>
    </ligand>
</feature>
<sequence length="319" mass="34150">MRKIAVLTSGGDAPGMNVAIRAVVREGIRLGCEVFGVYGGYEGLIEGKIRRLSERDVGGIIHRGGTMLQTSRSERFRTAEGRAQAVRQLQASGIEGVVVIGGNGSFEGAKKLEAEGVATVCIPGTIDNDMPGTEMTLGFDTAVNTVVEAADRIRDTSFSHDRIGLIEVMGRHSGSIALWAGVACGAEYVIVPEIEFRIEDLIRKLQASIRDGKRHSIILSAEGVGSGADIASRIKAMAGYDVRTTVLGHLQRGGSPTAADRVLGSRWGVEAVHLLTRGERGRLLGIVNNRIVAHRYDDPIRQENQSDISLATILQNLSI</sequence>
<comment type="activity regulation">
    <text evidence="15">Allosterically activated by ADP and other diphosphonucleosides, and allosterically inhibited by phosphoenolpyruvate.</text>
</comment>
<evidence type="ECO:0000313" key="17">
    <source>
        <dbReference type="EMBL" id="MDO3680123.1"/>
    </source>
</evidence>
<evidence type="ECO:0000256" key="7">
    <source>
        <dbReference type="ARBA" id="ARBA00022679"/>
    </source>
</evidence>
<comment type="subcellular location">
    <subcellularLocation>
        <location evidence="3 15">Cytoplasm</location>
    </subcellularLocation>
</comment>
<dbReference type="InterPro" id="IPR012828">
    <property type="entry name" value="PFKA_ATP_prok"/>
</dbReference>
<comment type="catalytic activity">
    <reaction evidence="14 15">
        <text>beta-D-fructose 6-phosphate + ATP = beta-D-fructose 1,6-bisphosphate + ADP + H(+)</text>
        <dbReference type="Rhea" id="RHEA:16109"/>
        <dbReference type="ChEBI" id="CHEBI:15378"/>
        <dbReference type="ChEBI" id="CHEBI:30616"/>
        <dbReference type="ChEBI" id="CHEBI:32966"/>
        <dbReference type="ChEBI" id="CHEBI:57634"/>
        <dbReference type="ChEBI" id="CHEBI:456216"/>
        <dbReference type="EC" id="2.7.1.11"/>
    </reaction>
</comment>
<dbReference type="Gene3D" id="3.40.50.460">
    <property type="entry name" value="Phosphofructokinase domain"/>
    <property type="match status" value="1"/>
</dbReference>
<comment type="caution">
    <text evidence="15">Lacks conserved residue(s) required for the propagation of feature annotation.</text>
</comment>
<feature type="binding site" description="in other chain" evidence="15">
    <location>
        <begin position="213"/>
        <end position="215"/>
    </location>
    <ligand>
        <name>ADP</name>
        <dbReference type="ChEBI" id="CHEBI:456216"/>
        <note>allosteric activator; ligand shared between dimeric partners</note>
    </ligand>
</feature>
<evidence type="ECO:0000256" key="4">
    <source>
        <dbReference type="ARBA" id="ARBA00004679"/>
    </source>
</evidence>
<dbReference type="InterPro" id="IPR015912">
    <property type="entry name" value="Phosphofructokinase_CS"/>
</dbReference>
<keyword evidence="10 15" id="KW-0418">Kinase</keyword>
<evidence type="ECO:0000256" key="8">
    <source>
        <dbReference type="ARBA" id="ARBA00022723"/>
    </source>
</evidence>
<feature type="binding site" description="in other chain" evidence="15">
    <location>
        <begin position="185"/>
        <end position="187"/>
    </location>
    <ligand>
        <name>ADP</name>
        <dbReference type="ChEBI" id="CHEBI:456216"/>
        <note>allosteric activator; ligand shared between dimeric partners</note>
    </ligand>
</feature>
<feature type="binding site" evidence="15">
    <location>
        <begin position="102"/>
        <end position="105"/>
    </location>
    <ligand>
        <name>ATP</name>
        <dbReference type="ChEBI" id="CHEBI:30616"/>
    </ligand>
</feature>
<feature type="binding site" description="in other chain" evidence="15">
    <location>
        <position position="222"/>
    </location>
    <ligand>
        <name>substrate</name>
        <note>ligand shared between dimeric partners</note>
    </ligand>
</feature>
<reference evidence="17" key="1">
    <citation type="submission" date="2023-07" db="EMBL/GenBank/DDBJ databases">
        <authorList>
            <person name="Aktuganov G."/>
            <person name="Boyko T."/>
            <person name="Delegan Y."/>
            <person name="Galimzianova N."/>
            <person name="Gilvanova E."/>
            <person name="Korobov V."/>
            <person name="Kuzmina L."/>
            <person name="Melentiev A."/>
            <person name="Milman P."/>
            <person name="Ryabova A."/>
            <person name="Stupak E."/>
            <person name="Yasakov T."/>
            <person name="Zharikova N."/>
            <person name="Zhurenko E."/>
        </authorList>
    </citation>
    <scope>NUCLEOTIDE SEQUENCE</scope>
    <source>
        <strain evidence="17">IB-739</strain>
    </source>
</reference>
<evidence type="ECO:0000256" key="12">
    <source>
        <dbReference type="ARBA" id="ARBA00022842"/>
    </source>
</evidence>
<evidence type="ECO:0000256" key="14">
    <source>
        <dbReference type="ARBA" id="ARBA00048070"/>
    </source>
</evidence>
<dbReference type="PANTHER" id="PTHR13697">
    <property type="entry name" value="PHOSPHOFRUCTOKINASE"/>
    <property type="match status" value="1"/>
</dbReference>
<comment type="function">
    <text evidence="2 15">Catalyzes the phosphorylation of D-fructose 6-phosphate to fructose 1,6-bisphosphate by ATP, the first committing step of glycolysis.</text>
</comment>
<dbReference type="InterPro" id="IPR000023">
    <property type="entry name" value="Phosphofructokinase_dom"/>
</dbReference>
<dbReference type="HAMAP" id="MF_00339">
    <property type="entry name" value="Phosphofructokinase_I_B1"/>
    <property type="match status" value="1"/>
</dbReference>
<evidence type="ECO:0000256" key="5">
    <source>
        <dbReference type="ARBA" id="ARBA00022490"/>
    </source>
</evidence>
<keyword evidence="11 15" id="KW-0067">ATP-binding</keyword>
<dbReference type="InterPro" id="IPR012003">
    <property type="entry name" value="ATP_PFK_prok-type"/>
</dbReference>
<feature type="binding site" description="in other chain" evidence="15">
    <location>
        <begin position="169"/>
        <end position="171"/>
    </location>
    <ligand>
        <name>substrate</name>
        <note>ligand shared between dimeric partners</note>
    </ligand>
</feature>
<evidence type="ECO:0000259" key="16">
    <source>
        <dbReference type="Pfam" id="PF00365"/>
    </source>
</evidence>
<comment type="caution">
    <text evidence="17">The sequence shown here is derived from an EMBL/GenBank/DDBJ whole genome shotgun (WGS) entry which is preliminary data.</text>
</comment>
<feature type="domain" description="Phosphofructokinase" evidence="16">
    <location>
        <begin position="3"/>
        <end position="275"/>
    </location>
</feature>
<dbReference type="EC" id="2.7.1.11" evidence="15"/>
<comment type="subunit">
    <text evidence="15">Homotetramer.</text>
</comment>
<feature type="binding site" description="in other chain" evidence="15">
    <location>
        <begin position="249"/>
        <end position="252"/>
    </location>
    <ligand>
        <name>substrate</name>
        <note>ligand shared between dimeric partners</note>
    </ligand>
</feature>
<comment type="pathway">
    <text evidence="4 15">Carbohydrate degradation; glycolysis; D-glyceraldehyde 3-phosphate and glycerone phosphate from D-glucose: step 3/4.</text>
</comment>
<evidence type="ECO:0000313" key="18">
    <source>
        <dbReference type="Proteomes" id="UP001168883"/>
    </source>
</evidence>
<keyword evidence="5 15" id="KW-0963">Cytoplasm</keyword>
<evidence type="ECO:0000256" key="13">
    <source>
        <dbReference type="ARBA" id="ARBA00023152"/>
    </source>
</evidence>
<evidence type="ECO:0000256" key="9">
    <source>
        <dbReference type="ARBA" id="ARBA00022741"/>
    </source>
</evidence>
<feature type="binding site" description="in other chain" evidence="15">
    <location>
        <position position="154"/>
    </location>
    <ligand>
        <name>ADP</name>
        <dbReference type="ChEBI" id="CHEBI:456216"/>
        <note>allosteric activator; ligand shared between dimeric partners</note>
    </ligand>
</feature>
<evidence type="ECO:0000256" key="11">
    <source>
        <dbReference type="ARBA" id="ARBA00022840"/>
    </source>
</evidence>
<feature type="binding site" evidence="15">
    <location>
        <position position="162"/>
    </location>
    <ligand>
        <name>substrate</name>
        <note>ligand shared between dimeric partners</note>
    </ligand>
</feature>
<dbReference type="GO" id="GO:0003872">
    <property type="term" value="F:6-phosphofructokinase activity"/>
    <property type="evidence" value="ECO:0007669"/>
    <property type="project" value="UniProtKB-EC"/>
</dbReference>
<dbReference type="PANTHER" id="PTHR13697:SF4">
    <property type="entry name" value="ATP-DEPENDENT 6-PHOSPHOFRUCTOKINASE"/>
    <property type="match status" value="1"/>
</dbReference>
<dbReference type="PROSITE" id="PS00433">
    <property type="entry name" value="PHOSPHOFRUCTOKINASE"/>
    <property type="match status" value="1"/>
</dbReference>
<dbReference type="Pfam" id="PF00365">
    <property type="entry name" value="PFK"/>
    <property type="match status" value="1"/>
</dbReference>
<dbReference type="SUPFAM" id="SSF53784">
    <property type="entry name" value="Phosphofructokinase"/>
    <property type="match status" value="1"/>
</dbReference>
<dbReference type="RefSeq" id="WP_302880376.1">
    <property type="nucleotide sequence ID" value="NZ_JARLKN010000011.1"/>
</dbReference>
<name>A0ABT8VGN1_9BACL</name>
<keyword evidence="8 15" id="KW-0479">Metal-binding</keyword>
<dbReference type="PIRSF" id="PIRSF000532">
    <property type="entry name" value="ATP_PFK_prok"/>
    <property type="match status" value="1"/>
</dbReference>
<feature type="binding site" evidence="15">
    <location>
        <position position="243"/>
    </location>
    <ligand>
        <name>substrate</name>
        <note>ligand shared between dimeric partners</note>
    </ligand>
</feature>
<feature type="binding site" evidence="15">
    <location>
        <begin position="72"/>
        <end position="73"/>
    </location>
    <ligand>
        <name>ATP</name>
        <dbReference type="ChEBI" id="CHEBI:30616"/>
    </ligand>
</feature>
<evidence type="ECO:0000256" key="6">
    <source>
        <dbReference type="ARBA" id="ARBA00022533"/>
    </source>
</evidence>
<feature type="binding site" evidence="15">
    <location>
        <begin position="21"/>
        <end position="25"/>
    </location>
    <ligand>
        <name>ADP</name>
        <dbReference type="ChEBI" id="CHEBI:456216"/>
        <note>allosteric activator; ligand shared between dimeric partners</note>
    </ligand>
</feature>
<comment type="cofactor">
    <cofactor evidence="1 15">
        <name>Mg(2+)</name>
        <dbReference type="ChEBI" id="CHEBI:18420"/>
    </cofactor>
</comment>
<evidence type="ECO:0000256" key="10">
    <source>
        <dbReference type="ARBA" id="ARBA00022777"/>
    </source>
</evidence>
<feature type="binding site" evidence="15">
    <location>
        <position position="103"/>
    </location>
    <ligand>
        <name>Mg(2+)</name>
        <dbReference type="ChEBI" id="CHEBI:18420"/>
        <note>catalytic</note>
    </ligand>
</feature>
<organism evidence="17 18">
    <name type="scientific">Paenibacillus ehimensis</name>
    <dbReference type="NCBI Taxonomy" id="79264"/>
    <lineage>
        <taxon>Bacteria</taxon>
        <taxon>Bacillati</taxon>
        <taxon>Bacillota</taxon>
        <taxon>Bacilli</taxon>
        <taxon>Bacillales</taxon>
        <taxon>Paenibacillaceae</taxon>
        <taxon>Paenibacillus</taxon>
    </lineage>
</organism>
<proteinExistence type="inferred from homology"/>
<accession>A0ABT8VGN1</accession>
<keyword evidence="9 15" id="KW-0547">Nucleotide-binding</keyword>
<keyword evidence="18" id="KW-1185">Reference proteome</keyword>
<keyword evidence="12 15" id="KW-0460">Magnesium</keyword>
<dbReference type="PRINTS" id="PR00476">
    <property type="entry name" value="PHFRCTKINASE"/>
</dbReference>
<evidence type="ECO:0000256" key="3">
    <source>
        <dbReference type="ARBA" id="ARBA00004496"/>
    </source>
</evidence>
<comment type="similarity">
    <text evidence="15">Belongs to the phosphofructokinase type A (PFKA) family. ATP-dependent PFK group I subfamily. Prokaryotic clade 'B1' sub-subfamily.</text>
</comment>
<dbReference type="NCBIfam" id="NF002872">
    <property type="entry name" value="PRK03202.1"/>
    <property type="match status" value="1"/>
</dbReference>
<evidence type="ECO:0000256" key="2">
    <source>
        <dbReference type="ARBA" id="ARBA00002659"/>
    </source>
</evidence>
<dbReference type="InterPro" id="IPR022953">
    <property type="entry name" value="ATP_PFK"/>
</dbReference>
<keyword evidence="7 15" id="KW-0808">Transferase</keyword>
<evidence type="ECO:0000256" key="1">
    <source>
        <dbReference type="ARBA" id="ARBA00001946"/>
    </source>
</evidence>